<dbReference type="Pfam" id="PF01555">
    <property type="entry name" value="N6_N4_Mtase"/>
    <property type="match status" value="1"/>
</dbReference>
<dbReference type="SUPFAM" id="SSF53335">
    <property type="entry name" value="S-adenosyl-L-methionine-dependent methyltransferases"/>
    <property type="match status" value="2"/>
</dbReference>
<keyword evidence="6" id="KW-1185">Reference proteome</keyword>
<dbReference type="GO" id="GO:0008170">
    <property type="term" value="F:N-methyltransferase activity"/>
    <property type="evidence" value="ECO:0007669"/>
    <property type="project" value="InterPro"/>
</dbReference>
<dbReference type="InterPro" id="IPR002052">
    <property type="entry name" value="DNA_methylase_N6_adenine_CS"/>
</dbReference>
<dbReference type="RefSeq" id="WP_211482833.1">
    <property type="nucleotide sequence ID" value="NZ_FQZU01000037.1"/>
</dbReference>
<evidence type="ECO:0000256" key="1">
    <source>
        <dbReference type="ARBA" id="ARBA00006594"/>
    </source>
</evidence>
<evidence type="ECO:0000313" key="5">
    <source>
        <dbReference type="EMBL" id="SHK90029.1"/>
    </source>
</evidence>
<dbReference type="EMBL" id="FQZU01000037">
    <property type="protein sequence ID" value="SHK90029.1"/>
    <property type="molecule type" value="Genomic_DNA"/>
</dbReference>
<name>A0A1M6W8R0_9BACT</name>
<dbReference type="InterPro" id="IPR002941">
    <property type="entry name" value="DNA_methylase_N4/N6"/>
</dbReference>
<dbReference type="AlphaFoldDB" id="A0A1M6W8R0"/>
<dbReference type="PROSITE" id="PS00092">
    <property type="entry name" value="N6_MTASE"/>
    <property type="match status" value="1"/>
</dbReference>
<evidence type="ECO:0000256" key="2">
    <source>
        <dbReference type="ARBA" id="ARBA00022603"/>
    </source>
</evidence>
<sequence>MAGRKNVDNQTKKLFPDEQRDLFEKSYMEEMEERKNRPVECLGLTFANNEERRKHFLGLLREKLLDPEFRKIEGFPIGEDEDILALSDPPYYTACPNPWIGDFIKHYGKPYDPNIPYRREPFAVDVSEGKTDPIYRAHSYHTKVPHLAIVPSILHYTEPGDVVLDGFCGSGMTGVAAQWCGAAPKSYRQKVEANFKAQGLTPPKWGARRVVLNDLSPAATFIAANYNIPFDVRAFAKAGRKILKEIEQELGWMYETLHADGKTKGRIEYTVWSEVFTCPDCAGEVVFLDEALDQKTKRVRDAFPCPHCGATLKKNKMEQVFETRTDPATGEPWKRVKFKPVLIAYKIAEKRFEKRLDFRDFEILTKIEEMAFPMSIPTSGFAFDEMWEAPRLEKKGLTHVHLLFLPRAVQALSKLWQKAAQHPAPRTRHMLLYFVEQAIWGMSLLARYAPTHFSQVNQYLAGVYYVASQHAECSPWYILGGKLDRLGKAFRNGAARDNIALINTGATAHLDMPNDSIDYIFTDPPFGDNFPYSELNFLVESWHRVLTNSSPEAVVDRSKRNRSKQKGLFEYKRLMKLCFDEYNRLLKPGRWMTLVFSNSKNSVWHAIQEALISSGFVVADIRTLNKKQGSFKQVTSMAVKQDLVISAYKPDSGLEERFKLSAGTEDGVWDFVRTHLKQLPVFVSKDGLAEVVAERQSYMLYDRMVAFHVQRNVTVPMSAAEFYAGLMQRFSERDGMYFLPDQTAEYDKKRMSVREIVQLELFVSDEASAILWLKQQLSQKPQTFQDLHPQFLKQIGGWQKNETPLELSTLLEQNFLRYDGKDAVPGPIHSYLSTNFKDLRNLDKDDPALMAKAKDRWYVPDPNKAGDLEKLRERALMKEFEEYRTSTQRRLKVFRLEAVRAGFKKAWQEKDYATIIAVAEKIPDKVLQEDEKLLMWYDQAVTRMGGE</sequence>
<proteinExistence type="inferred from homology"/>
<evidence type="ECO:0000256" key="3">
    <source>
        <dbReference type="ARBA" id="ARBA00022679"/>
    </source>
</evidence>
<gene>
    <name evidence="5" type="ORF">SAMN02745216_04278</name>
</gene>
<comment type="similarity">
    <text evidence="1">Belongs to the N(4)/N(6)-methyltransferase family.</text>
</comment>
<reference evidence="6" key="1">
    <citation type="submission" date="2016-11" db="EMBL/GenBank/DDBJ databases">
        <authorList>
            <person name="Varghese N."/>
            <person name="Submissions S."/>
        </authorList>
    </citation>
    <scope>NUCLEOTIDE SEQUENCE [LARGE SCALE GENOMIC DNA]</scope>
    <source>
        <strain evidence="6">DSM 16219</strain>
    </source>
</reference>
<dbReference type="GO" id="GO:0003677">
    <property type="term" value="F:DNA binding"/>
    <property type="evidence" value="ECO:0007669"/>
    <property type="project" value="InterPro"/>
</dbReference>
<protein>
    <submittedName>
        <fullName evidence="5">DNA methylase</fullName>
    </submittedName>
</protein>
<evidence type="ECO:0000313" key="6">
    <source>
        <dbReference type="Proteomes" id="UP000183994"/>
    </source>
</evidence>
<keyword evidence="2 5" id="KW-0489">Methyltransferase</keyword>
<organism evidence="5 6">
    <name type="scientific">Desulfatibacillum alkenivorans DSM 16219</name>
    <dbReference type="NCBI Taxonomy" id="1121393"/>
    <lineage>
        <taxon>Bacteria</taxon>
        <taxon>Pseudomonadati</taxon>
        <taxon>Thermodesulfobacteriota</taxon>
        <taxon>Desulfobacteria</taxon>
        <taxon>Desulfobacterales</taxon>
        <taxon>Desulfatibacillaceae</taxon>
        <taxon>Desulfatibacillum</taxon>
    </lineage>
</organism>
<dbReference type="STRING" id="1121393.SAMN02745216_04278"/>
<keyword evidence="3" id="KW-0808">Transferase</keyword>
<evidence type="ECO:0000259" key="4">
    <source>
        <dbReference type="Pfam" id="PF01555"/>
    </source>
</evidence>
<accession>A0A1M6W8R0</accession>
<dbReference type="Proteomes" id="UP000183994">
    <property type="component" value="Unassembled WGS sequence"/>
</dbReference>
<dbReference type="Gene3D" id="3.40.50.150">
    <property type="entry name" value="Vaccinia Virus protein VP39"/>
    <property type="match status" value="2"/>
</dbReference>
<dbReference type="InterPro" id="IPR029063">
    <property type="entry name" value="SAM-dependent_MTases_sf"/>
</dbReference>
<dbReference type="GO" id="GO:0032259">
    <property type="term" value="P:methylation"/>
    <property type="evidence" value="ECO:0007669"/>
    <property type="project" value="UniProtKB-KW"/>
</dbReference>
<feature type="domain" description="DNA methylase N-4/N-6" evidence="4">
    <location>
        <begin position="133"/>
        <end position="178"/>
    </location>
</feature>